<keyword evidence="3" id="KW-1185">Reference proteome</keyword>
<dbReference type="Proteomes" id="UP001161409">
    <property type="component" value="Unassembled WGS sequence"/>
</dbReference>
<comment type="caution">
    <text evidence="2">The sequence shown here is derived from an EMBL/GenBank/DDBJ whole genome shotgun (WGS) entry which is preliminary data.</text>
</comment>
<evidence type="ECO:0000313" key="2">
    <source>
        <dbReference type="EMBL" id="GLQ07601.1"/>
    </source>
</evidence>
<gene>
    <name evidence="2" type="ORF">GCM10007924_28220</name>
</gene>
<organism evidence="2 3">
    <name type="scientific">Sneathiella chinensis</name>
    <dbReference type="NCBI Taxonomy" id="349750"/>
    <lineage>
        <taxon>Bacteria</taxon>
        <taxon>Pseudomonadati</taxon>
        <taxon>Pseudomonadota</taxon>
        <taxon>Alphaproteobacteria</taxon>
        <taxon>Sneathiellales</taxon>
        <taxon>Sneathiellaceae</taxon>
        <taxon>Sneathiella</taxon>
    </lineage>
</organism>
<reference evidence="2" key="1">
    <citation type="journal article" date="2014" name="Int. J. Syst. Evol. Microbiol.">
        <title>Complete genome of a new Firmicutes species belonging to the dominant human colonic microbiota ('Ruminococcus bicirculans') reveals two chromosomes and a selective capacity to utilize plant glucans.</title>
        <authorList>
            <consortium name="NISC Comparative Sequencing Program"/>
            <person name="Wegmann U."/>
            <person name="Louis P."/>
            <person name="Goesmann A."/>
            <person name="Henrissat B."/>
            <person name="Duncan S.H."/>
            <person name="Flint H.J."/>
        </authorList>
    </citation>
    <scope>NUCLEOTIDE SEQUENCE</scope>
    <source>
        <strain evidence="2">NBRC 103408</strain>
    </source>
</reference>
<reference evidence="2" key="2">
    <citation type="submission" date="2023-01" db="EMBL/GenBank/DDBJ databases">
        <title>Draft genome sequence of Sneathiella chinensis strain NBRC 103408.</title>
        <authorList>
            <person name="Sun Q."/>
            <person name="Mori K."/>
        </authorList>
    </citation>
    <scope>NUCLEOTIDE SEQUENCE</scope>
    <source>
        <strain evidence="2">NBRC 103408</strain>
    </source>
</reference>
<sequence>MTSGTVNSDVLECLEAATVELALVRFIYGLFETPIPETAGQQFDPYTDHTLSFSPGLRTRDDGQLGDTTGFIELGLDVPDNGRYCWELMKGGKCIAKVEALGDEKVRLVASLGGHYEVFLRRLPDAHIVCVYRVSLPQFVFVSADLADIASSLTGLSIPADRQADVWQAILKTAKPVAHHILRPANFRMIWPGDTIPEPFNIHEIDPDRTLAPRAPLSYENESTGKVEGVYLAPSMVTIAAPDHCLAKASDIMAALTEAVQKSALGLASGLALKMLRELFGARLPEMEAGMADLPKRFEDEPDWGFDGFLSALGVGMLRMGFGAMSYSGDPLSGDAGGEVDQALRTLAAGVDWSDDTAESYQRFIAAAGRMVGVYVARAAARLQNVPVEEGGHQIDQEDGTVLVSGNLMAAQPAEPLKDILGLWRPTAEAGPRAVTELIPDLQDQSQRAQQVAGGPISVDPRLPDPKRWVDLVALETVPFRTGRHLAGPTSKYDVLAGIISDDALDYLNAAFGLLPTAYGPFQFLPGDRDRAIDEADTGVPVYQGTAQPDKRPADDLIAVLQNDLKAVGIDLGLQDKGFYAYRRWSSGKQKYDGKAGDRPASDGGETLRKALKAGNTGWAVREFQLASRYPNHVAERLDAKPHYTDRLHVVARHNDTSIETRVASNSPSKNVNGELRLCEAENLRRWRFQRLRYPVVVVAGSNDDPHGVAMEKKKISDEETITIPKSPVENLVQTDQAPSNGYRMYVVDRSGYFGADDQAQVLAYYGTGGWGGPASGKNHPTVDLTPDNILGVPAADWRPGTPGPDETETERKERERRERFLSAFRVLAAVGEVEARGHFDGLNAYDSSVFSYPTFHHTLSLPGSELNNKARPGLMSPLIRWLQAPDDVFLKSIYPDVTADTLPDFPSPYPSEQSEVEELRGKLKDKLAAIYHGAFGGFGVGASELEQTSERTGIVTISGLTEVEQADGTKIDLSADWNKQSSAQQRRQQAVYQSYMQWFRTWHWIYRFIAPLRQDQALRAVLFAYEMDWIKRKLSGVTNDFRTEKGRAVYVRLAVRGSPYFSVGDAVAAVRRVRGRRNIAIDEAAAVLNAIQNLANRETDAEKKGKILKLHESTQNCRDYSATDIGALSTSNQSVTVYEEVRNDVLRRLVL</sequence>
<dbReference type="EMBL" id="BSNF01000008">
    <property type="protein sequence ID" value="GLQ07601.1"/>
    <property type="molecule type" value="Genomic_DNA"/>
</dbReference>
<feature type="region of interest" description="Disordered" evidence="1">
    <location>
        <begin position="793"/>
        <end position="815"/>
    </location>
</feature>
<evidence type="ECO:0000256" key="1">
    <source>
        <dbReference type="SAM" id="MobiDB-lite"/>
    </source>
</evidence>
<accession>A0ABQ5UAK5</accession>
<name>A0ABQ5UAK5_9PROT</name>
<protein>
    <submittedName>
        <fullName evidence="2">Uncharacterized protein</fullName>
    </submittedName>
</protein>
<proteinExistence type="predicted"/>
<evidence type="ECO:0000313" key="3">
    <source>
        <dbReference type="Proteomes" id="UP001161409"/>
    </source>
</evidence>